<reference evidence="5 6" key="1">
    <citation type="submission" date="2022-06" db="EMBL/GenBank/DDBJ databases">
        <title>Genomic Encyclopedia of Archaeal and Bacterial Type Strains, Phase II (KMG-II): from individual species to whole genera.</title>
        <authorList>
            <person name="Goeker M."/>
        </authorList>
    </citation>
    <scope>NUCLEOTIDE SEQUENCE [LARGE SCALE GENOMIC DNA]</scope>
    <source>
        <strain evidence="5 6">DSM 44255</strain>
    </source>
</reference>
<dbReference type="Gene3D" id="3.40.50.300">
    <property type="entry name" value="P-loop containing nucleotide triphosphate hydrolases"/>
    <property type="match status" value="1"/>
</dbReference>
<accession>A0ABT1INS6</accession>
<proteinExistence type="predicted"/>
<keyword evidence="6" id="KW-1185">Reference proteome</keyword>
<dbReference type="Proteomes" id="UP001205185">
    <property type="component" value="Unassembled WGS sequence"/>
</dbReference>
<gene>
    <name evidence="5" type="ORF">LV75_006861</name>
</gene>
<protein>
    <submittedName>
        <fullName evidence="5">Regulatory protein, luxR family</fullName>
    </submittedName>
</protein>
<dbReference type="InterPro" id="IPR041664">
    <property type="entry name" value="AAA_16"/>
</dbReference>
<feature type="domain" description="HTH luxR-type" evidence="4">
    <location>
        <begin position="856"/>
        <end position="920"/>
    </location>
</feature>
<dbReference type="InterPro" id="IPR000792">
    <property type="entry name" value="Tscrpt_reg_LuxR_C"/>
</dbReference>
<keyword evidence="3" id="KW-0804">Transcription</keyword>
<dbReference type="PANTHER" id="PTHR44688">
    <property type="entry name" value="DNA-BINDING TRANSCRIPTIONAL ACTIVATOR DEVR_DOSR"/>
    <property type="match status" value="1"/>
</dbReference>
<dbReference type="PRINTS" id="PR00038">
    <property type="entry name" value="HTHLUXR"/>
</dbReference>
<dbReference type="InterPro" id="IPR027417">
    <property type="entry name" value="P-loop_NTPase"/>
</dbReference>
<comment type="caution">
    <text evidence="5">The sequence shown here is derived from an EMBL/GenBank/DDBJ whole genome shotgun (WGS) entry which is preliminary data.</text>
</comment>
<keyword evidence="1" id="KW-0805">Transcription regulation</keyword>
<dbReference type="PROSITE" id="PS50043">
    <property type="entry name" value="HTH_LUXR_2"/>
    <property type="match status" value="1"/>
</dbReference>
<evidence type="ECO:0000256" key="1">
    <source>
        <dbReference type="ARBA" id="ARBA00023015"/>
    </source>
</evidence>
<dbReference type="EMBL" id="JAMTCO010000023">
    <property type="protein sequence ID" value="MCP2274327.1"/>
    <property type="molecule type" value="Genomic_DNA"/>
</dbReference>
<dbReference type="InterPro" id="IPR036388">
    <property type="entry name" value="WH-like_DNA-bd_sf"/>
</dbReference>
<dbReference type="SUPFAM" id="SSF52540">
    <property type="entry name" value="P-loop containing nucleoside triphosphate hydrolases"/>
    <property type="match status" value="1"/>
</dbReference>
<dbReference type="SUPFAM" id="SSF46894">
    <property type="entry name" value="C-terminal effector domain of the bipartite response regulators"/>
    <property type="match status" value="1"/>
</dbReference>
<name>A0ABT1INS6_9PSEU</name>
<sequence>MASSGISPRPRRVVGREPLLAQIQEHLSRGGGVLLSGPSGIGKTTLLNSLDFTTGTVTTGTVLRATAAEDERWISGGVLAGLLAQVPPEIVAALPDDFRAAATEVLTGRRDDGGMPLRHAWHLSLLAMAAKAPVLVLLDDAQWIDVVSAEVIAYGVRRVGSAPVRAVVAGRLPETVPLDEDGPSAIPPAALTPGPVLRLQVPPLTAGDLADLFDAYGLPARTAAAIHADSAGNPYLALTLAGAATDREPLPPSVALLVRERLAQLTPTERETLLWCALASRPTVRLLHRAGRGDAARDIARAAEVGLVVTDAENIRFTPPAAATLIADLANAEDRAAAHTDLAAAVTFDADRERHRALASADPGAAVARSLVLAAESAQRQGARDLAAELYLLAADRTPPEHQARRVQWLVAAAETAAVAARPELVRRAAHAVLAAEAAPLQRVKARMALIHLAGQGVAAERELFALAVVDAGDCPRSGGLLHLWRSWAAMINGWPAESSALSSRAATLARSVGDTSTEAMALATTALMKRLAGEPDFDEPLRLALALPPPDMDGWRHFSPVYVVARFAALDDRLDDARALYLGMLGVVERGAVEELINVLRGLAEVTGRMGRCRDAMDYAARAERVRGQARLSPAPGWHTSAMAELVGGSVTRALTYAERGVRASEQESDLVFLRRHLHLLGQALLRVGRPADAVSALRRIPELEAPRGIRDPTMLRWHSDLAAALVAVGDLDEAAALLADTRERLAAVPEPAGVAAQLDRAEASLLAARGDGDTAVELLRGAEAVFTALGQPLETGHCLLVRGRVERGQRRYAAARESARRAAALFTAAEAHPWTEHAERMLARLAGASAGAEAGRTRGELTATEARIGALVAEGASNREIADRLFISVKTVEATLTRVYRKLGIRSRTQLAAHLRDD</sequence>
<evidence type="ECO:0000256" key="2">
    <source>
        <dbReference type="ARBA" id="ARBA00023125"/>
    </source>
</evidence>
<evidence type="ECO:0000256" key="3">
    <source>
        <dbReference type="ARBA" id="ARBA00023163"/>
    </source>
</evidence>
<dbReference type="SUPFAM" id="SSF48452">
    <property type="entry name" value="TPR-like"/>
    <property type="match status" value="2"/>
</dbReference>
<organism evidence="5 6">
    <name type="scientific">Actinokineospora diospyrosa</name>
    <dbReference type="NCBI Taxonomy" id="103728"/>
    <lineage>
        <taxon>Bacteria</taxon>
        <taxon>Bacillati</taxon>
        <taxon>Actinomycetota</taxon>
        <taxon>Actinomycetes</taxon>
        <taxon>Pseudonocardiales</taxon>
        <taxon>Pseudonocardiaceae</taxon>
        <taxon>Actinokineospora</taxon>
    </lineage>
</organism>
<dbReference type="Gene3D" id="1.25.40.10">
    <property type="entry name" value="Tetratricopeptide repeat domain"/>
    <property type="match status" value="1"/>
</dbReference>
<dbReference type="SMART" id="SM00421">
    <property type="entry name" value="HTH_LUXR"/>
    <property type="match status" value="1"/>
</dbReference>
<dbReference type="InterPro" id="IPR016032">
    <property type="entry name" value="Sig_transdc_resp-reg_C-effctor"/>
</dbReference>
<keyword evidence="2" id="KW-0238">DNA-binding</keyword>
<dbReference type="RefSeq" id="WP_253891657.1">
    <property type="nucleotide sequence ID" value="NZ_BAAAVB010000018.1"/>
</dbReference>
<dbReference type="Gene3D" id="1.10.10.10">
    <property type="entry name" value="Winged helix-like DNA-binding domain superfamily/Winged helix DNA-binding domain"/>
    <property type="match status" value="1"/>
</dbReference>
<evidence type="ECO:0000313" key="5">
    <source>
        <dbReference type="EMBL" id="MCP2274327.1"/>
    </source>
</evidence>
<dbReference type="InterPro" id="IPR011990">
    <property type="entry name" value="TPR-like_helical_dom_sf"/>
</dbReference>
<dbReference type="Pfam" id="PF00196">
    <property type="entry name" value="GerE"/>
    <property type="match status" value="1"/>
</dbReference>
<evidence type="ECO:0000259" key="4">
    <source>
        <dbReference type="PROSITE" id="PS50043"/>
    </source>
</evidence>
<dbReference type="PANTHER" id="PTHR44688:SF16">
    <property type="entry name" value="DNA-BINDING TRANSCRIPTIONAL ACTIVATOR DEVR_DOSR"/>
    <property type="match status" value="1"/>
</dbReference>
<evidence type="ECO:0000313" key="6">
    <source>
        <dbReference type="Proteomes" id="UP001205185"/>
    </source>
</evidence>
<dbReference type="CDD" id="cd06170">
    <property type="entry name" value="LuxR_C_like"/>
    <property type="match status" value="1"/>
</dbReference>
<dbReference type="Pfam" id="PF13191">
    <property type="entry name" value="AAA_16"/>
    <property type="match status" value="1"/>
</dbReference>